<proteinExistence type="predicted"/>
<dbReference type="EMBL" id="RBAH01000007">
    <property type="protein sequence ID" value="RKN84812.1"/>
    <property type="molecule type" value="Genomic_DNA"/>
</dbReference>
<dbReference type="SUPFAM" id="SSF56954">
    <property type="entry name" value="Outer membrane efflux proteins (OEP)"/>
    <property type="match status" value="2"/>
</dbReference>
<comment type="caution">
    <text evidence="4">The sequence shown here is derived from an EMBL/GenBank/DDBJ whole genome shotgun (WGS) entry which is preliminary data.</text>
</comment>
<dbReference type="Gene3D" id="3.30.457.10">
    <property type="entry name" value="Copper amine oxidase-like, N-terminal domain"/>
    <property type="match status" value="1"/>
</dbReference>
<dbReference type="InterPro" id="IPR012854">
    <property type="entry name" value="Cu_amine_oxidase-like_N"/>
</dbReference>
<feature type="region of interest" description="Disordered" evidence="2">
    <location>
        <begin position="768"/>
        <end position="801"/>
    </location>
</feature>
<feature type="region of interest" description="Disordered" evidence="2">
    <location>
        <begin position="60"/>
        <end position="107"/>
    </location>
</feature>
<dbReference type="Gene3D" id="1.20.1600.10">
    <property type="entry name" value="Outer membrane efflux proteins (OEP)"/>
    <property type="match status" value="2"/>
</dbReference>
<keyword evidence="5" id="KW-1185">Reference proteome</keyword>
<gene>
    <name evidence="4" type="ORF">D7M11_12585</name>
</gene>
<feature type="domain" description="Copper amine oxidase-like N-terminal" evidence="3">
    <location>
        <begin position="997"/>
        <end position="1098"/>
    </location>
</feature>
<dbReference type="InterPro" id="IPR036582">
    <property type="entry name" value="Mao_N_sf"/>
</dbReference>
<feature type="compositionally biased region" description="Gly residues" evidence="2">
    <location>
        <begin position="772"/>
        <end position="792"/>
    </location>
</feature>
<dbReference type="AlphaFoldDB" id="A0A3B0CHX8"/>
<reference evidence="4 5" key="1">
    <citation type="journal article" date="2007" name="Int. J. Syst. Evol. Microbiol.">
        <title>Paenibacillus ginsengarvi sp. nov., isolated from soil from ginseng cultivation.</title>
        <authorList>
            <person name="Yoon M.H."/>
            <person name="Ten L.N."/>
            <person name="Im W.T."/>
        </authorList>
    </citation>
    <scope>NUCLEOTIDE SEQUENCE [LARGE SCALE GENOMIC DNA]</scope>
    <source>
        <strain evidence="4 5">KCTC 13059</strain>
    </source>
</reference>
<evidence type="ECO:0000259" key="3">
    <source>
        <dbReference type="Pfam" id="PF07833"/>
    </source>
</evidence>
<feature type="coiled-coil region" evidence="1">
    <location>
        <begin position="856"/>
        <end position="883"/>
    </location>
</feature>
<organism evidence="4 5">
    <name type="scientific">Paenibacillus ginsengarvi</name>
    <dbReference type="NCBI Taxonomy" id="400777"/>
    <lineage>
        <taxon>Bacteria</taxon>
        <taxon>Bacillati</taxon>
        <taxon>Bacillota</taxon>
        <taxon>Bacilli</taxon>
        <taxon>Bacillales</taxon>
        <taxon>Paenibacillaceae</taxon>
        <taxon>Paenibacillus</taxon>
    </lineage>
</organism>
<dbReference type="Proteomes" id="UP000282311">
    <property type="component" value="Unassembled WGS sequence"/>
</dbReference>
<evidence type="ECO:0000313" key="5">
    <source>
        <dbReference type="Proteomes" id="UP000282311"/>
    </source>
</evidence>
<feature type="coiled-coil region" evidence="1">
    <location>
        <begin position="694"/>
        <end position="740"/>
    </location>
</feature>
<evidence type="ECO:0000313" key="4">
    <source>
        <dbReference type="EMBL" id="RKN84812.1"/>
    </source>
</evidence>
<dbReference type="SUPFAM" id="SSF55383">
    <property type="entry name" value="Copper amine oxidase, domain N"/>
    <property type="match status" value="1"/>
</dbReference>
<dbReference type="GO" id="GO:0015562">
    <property type="term" value="F:efflux transmembrane transporter activity"/>
    <property type="evidence" value="ECO:0007669"/>
    <property type="project" value="InterPro"/>
</dbReference>
<evidence type="ECO:0000256" key="2">
    <source>
        <dbReference type="SAM" id="MobiDB-lite"/>
    </source>
</evidence>
<dbReference type="Pfam" id="PF07833">
    <property type="entry name" value="Cu_amine_oxidN1"/>
    <property type="match status" value="1"/>
</dbReference>
<keyword evidence="1" id="KW-0175">Coiled coil</keyword>
<name>A0A3B0CHX8_9BACL</name>
<protein>
    <recommendedName>
        <fullName evidence="3">Copper amine oxidase-like N-terminal domain-containing protein</fullName>
    </recommendedName>
</protein>
<accession>A0A3B0CHX8</accession>
<evidence type="ECO:0000256" key="1">
    <source>
        <dbReference type="SAM" id="Coils"/>
    </source>
</evidence>
<feature type="compositionally biased region" description="Basic and acidic residues" evidence="2">
    <location>
        <begin position="65"/>
        <end position="94"/>
    </location>
</feature>
<sequence>MNISSKELRRGSLPLDRSAGRLKLGFITLLVFAAPLAAAVPAAGADLKTLSLQEAASRALANSPELRDARTGIRQKQSELEQARYARKSEEEKAAGPFAKPRNLSQQLQTGMKVPEAQMQLTVALEQARQTSIQVKNDAEQSYLTAFQAMLAEQAARNKRDEALREADATGQKLKYGLAKQADKEKAAQALERASSAYKQAQLAAKGARLALGGKIGTSLEQPVAMTFDPVYADLSERALPGYISGALAANTALIRDVESRRLADEKLNATRQLYASKFGAGRMKAFDRMYDAGNIDMDLFTASYESLLEQVRQDWEGYYWIIFPIPKKLFQGEFDGLRYLDDLRNGLPLATMEQGKAALKEKESREAVIAAVRQTYLDAKTAEEAYAQALRAREAAFGALGKAESKRKLGLSPPEELEQAEEAYESADSQVLSAQIAYMGAIGKLNVDTGGALERTYKPGLLPYKGIDDGLSPVQPAPVQPASGKWTLRPAIGELLSEFTAVPDKRLKATDYVLIGEGGRIVGGKTKAGKPVRALTVVLAKPEQMRIALYRGDELIGEAPLGGGTSGSFTIAPAQPDSPAASIGDSAPGAAAGTSGAEVIIGTTKVKLEALSEAVYDAAAATVKTSGQGIVYSPDGKTWFSLDRITDASALNDPQGAAALSSEQLQALKITIDVQGKDAVRSLLSPTELDGEIARLTAELEKLEADKKAAVDAGKGDLLAAIAIRAEEAKAQKAMLEALKAGDSKAAMKQMALVGSPEALLAGLAEAQNGGSSGSGAGETPGTGQGSGAGTGAAEPGSAETLGEDELEALAGSRQEELLRAVLSGDAATAIKALDALLDAKGKAAEASGGFADGLAVLAEAARTLNADRAKAEQAGDKAKAEALAATLSAVQTSQAQLEKERLFAGLEAVREVAAQLAAQPPPEPGTAAAVLREQLAARLDEQEAASLVRLIAKQKDMYGEQQTAELERLAEQITAETKGEAAPLPPEHLLSPSAPLKTDIPPYIRAGNTFIPLRAVSESFGAAVDWAEDTRTATVSTSYGTIQCTIGSGIAYVNGELVQLEAAPELTAGRTFVPLRFLAESLGIEVVWNGETSTIELYR</sequence>